<dbReference type="InterPro" id="IPR008701">
    <property type="entry name" value="NPP1"/>
</dbReference>
<dbReference type="PANTHER" id="PTHR33657:SF8">
    <property type="entry name" value="DOMAIN PROTEIN, PUTATIVE (AFU_ORTHOLOGUE AFUA_5G00600)-RELATED"/>
    <property type="match status" value="1"/>
</dbReference>
<evidence type="ECO:0000256" key="1">
    <source>
        <dbReference type="ARBA" id="ARBA00004613"/>
    </source>
</evidence>
<organism evidence="6 7">
    <name type="scientific">Hyaloperonospora brassicae</name>
    <name type="common">Brassica downy mildew</name>
    <name type="synonym">Peronospora brassicae</name>
    <dbReference type="NCBI Taxonomy" id="162125"/>
    <lineage>
        <taxon>Eukaryota</taxon>
        <taxon>Sar</taxon>
        <taxon>Stramenopiles</taxon>
        <taxon>Oomycota</taxon>
        <taxon>Peronosporomycetes</taxon>
        <taxon>Peronosporales</taxon>
        <taxon>Peronosporaceae</taxon>
        <taxon>Hyaloperonospora</taxon>
    </lineage>
</organism>
<evidence type="ECO:0000256" key="2">
    <source>
        <dbReference type="ARBA" id="ARBA00009520"/>
    </source>
</evidence>
<keyword evidence="7" id="KW-1185">Reference proteome</keyword>
<dbReference type="Pfam" id="PF05630">
    <property type="entry name" value="NPP1"/>
    <property type="match status" value="1"/>
</dbReference>
<keyword evidence="5" id="KW-0732">Signal</keyword>
<dbReference type="PIRSF" id="PIRSF029958">
    <property type="entry name" value="Necrosis-inducing_protein"/>
    <property type="match status" value="1"/>
</dbReference>
<keyword evidence="3" id="KW-0964">Secreted</keyword>
<evidence type="ECO:0000256" key="4">
    <source>
        <dbReference type="ARBA" id="ARBA00023026"/>
    </source>
</evidence>
<gene>
    <name evidence="6" type="ORF">HBR001_LOCUS3739</name>
</gene>
<comment type="caution">
    <text evidence="6">The sequence shown here is derived from an EMBL/GenBank/DDBJ whole genome shotgun (WGS) entry which is preliminary data.</text>
</comment>
<comment type="similarity">
    <text evidence="2">Belongs to the Necrosis inducing protein (NPP1) family.</text>
</comment>
<dbReference type="GO" id="GO:0005576">
    <property type="term" value="C:extracellular region"/>
    <property type="evidence" value="ECO:0007669"/>
    <property type="project" value="UniProtKB-SubCell"/>
</dbReference>
<keyword evidence="4" id="KW-0843">Virulence</keyword>
<sequence length="256" mass="28721">MKTGVVLYGALLAAAVVFADEKKPNEKKSIALDQVRHIPQPEARSISEKAAVKFKPQILVSEGCHSFPAVNAEGETTVGMKINGTSDSTCKGAETASQIYGRSCWYQDKWAIMYVWNFPTYTGQDFRSDWEHVVVWLDNPALENPKLEAVSVWDQAYKTHEDAVPPEAKYMDGSSVKIELGKFMAFRKLGLTQLAGQSQDLIMWDQLSEKLKHALDSAPWGTRQIMPLSDSRFERALYFAWPFGPAKRAPPPDMVY</sequence>
<evidence type="ECO:0000313" key="6">
    <source>
        <dbReference type="EMBL" id="CAI5726016.1"/>
    </source>
</evidence>
<evidence type="ECO:0000256" key="3">
    <source>
        <dbReference type="ARBA" id="ARBA00022525"/>
    </source>
</evidence>
<reference evidence="6" key="1">
    <citation type="submission" date="2022-12" db="EMBL/GenBank/DDBJ databases">
        <authorList>
            <person name="Webb A."/>
        </authorList>
    </citation>
    <scope>NUCLEOTIDE SEQUENCE</scope>
    <source>
        <strain evidence="6">Hp1</strain>
    </source>
</reference>
<protein>
    <recommendedName>
        <fullName evidence="8">Nep1-like protein</fullName>
    </recommendedName>
</protein>
<name>A0AAV0TUI4_HYABA</name>
<evidence type="ECO:0008006" key="8">
    <source>
        <dbReference type="Google" id="ProtNLM"/>
    </source>
</evidence>
<feature type="signal peptide" evidence="5">
    <location>
        <begin position="1"/>
        <end position="19"/>
    </location>
</feature>
<dbReference type="AlphaFoldDB" id="A0AAV0TUI4"/>
<dbReference type="Proteomes" id="UP001162031">
    <property type="component" value="Unassembled WGS sequence"/>
</dbReference>
<proteinExistence type="inferred from homology"/>
<comment type="subcellular location">
    <subcellularLocation>
        <location evidence="1">Secreted</location>
    </subcellularLocation>
</comment>
<feature type="chain" id="PRO_5043964967" description="Nep1-like protein" evidence="5">
    <location>
        <begin position="20"/>
        <end position="256"/>
    </location>
</feature>
<evidence type="ECO:0000256" key="5">
    <source>
        <dbReference type="SAM" id="SignalP"/>
    </source>
</evidence>
<dbReference type="EMBL" id="CANTFL010000634">
    <property type="protein sequence ID" value="CAI5726016.1"/>
    <property type="molecule type" value="Genomic_DNA"/>
</dbReference>
<evidence type="ECO:0000313" key="7">
    <source>
        <dbReference type="Proteomes" id="UP001162031"/>
    </source>
</evidence>
<accession>A0AAV0TUI4</accession>
<dbReference type="PANTHER" id="PTHR33657">
    <property type="entry name" value="DOMAIN PROTEIN, PUTATIVE (AFU_ORTHOLOGUE AFUA_5G00600)-RELATED"/>
    <property type="match status" value="1"/>
</dbReference>